<dbReference type="InterPro" id="IPR007845">
    <property type="entry name" value="HemS/ChuX_dom"/>
</dbReference>
<dbReference type="RefSeq" id="WP_382422226.1">
    <property type="nucleotide sequence ID" value="NZ_JBHSCW010000004.1"/>
</dbReference>
<comment type="caution">
    <text evidence="2">The sequence shown here is derived from an EMBL/GenBank/DDBJ whole genome shotgun (WGS) entry which is preliminary data.</text>
</comment>
<feature type="domain" description="Haemin-degrading HemS/ChuX" evidence="1">
    <location>
        <begin position="219"/>
        <end position="350"/>
    </location>
</feature>
<feature type="domain" description="Haemin-degrading HemS/ChuX" evidence="1">
    <location>
        <begin position="39"/>
        <end position="165"/>
    </location>
</feature>
<evidence type="ECO:0000313" key="2">
    <source>
        <dbReference type="EMBL" id="MFC4351881.1"/>
    </source>
</evidence>
<dbReference type="Gene3D" id="3.40.1570.10">
    <property type="entry name" value="HemS/ChuS/ChuX like domains"/>
    <property type="match status" value="2"/>
</dbReference>
<dbReference type="InterPro" id="IPR053733">
    <property type="entry name" value="Heme_Transport_Util_sf"/>
</dbReference>
<protein>
    <submittedName>
        <fullName evidence="2">Hemin-degrading factor</fullName>
    </submittedName>
</protein>
<dbReference type="Pfam" id="PF05171">
    <property type="entry name" value="HemS"/>
    <property type="match status" value="2"/>
</dbReference>
<dbReference type="Proteomes" id="UP001595799">
    <property type="component" value="Unassembled WGS sequence"/>
</dbReference>
<evidence type="ECO:0000313" key="3">
    <source>
        <dbReference type="Proteomes" id="UP001595799"/>
    </source>
</evidence>
<reference evidence="3" key="1">
    <citation type="journal article" date="2019" name="Int. J. Syst. Evol. Microbiol.">
        <title>The Global Catalogue of Microorganisms (GCM) 10K type strain sequencing project: providing services to taxonomists for standard genome sequencing and annotation.</title>
        <authorList>
            <consortium name="The Broad Institute Genomics Platform"/>
            <consortium name="The Broad Institute Genome Sequencing Center for Infectious Disease"/>
            <person name="Wu L."/>
            <person name="Ma J."/>
        </authorList>
    </citation>
    <scope>NUCLEOTIDE SEQUENCE [LARGE SCALE GENOMIC DNA]</scope>
    <source>
        <strain evidence="3">CECT 8472</strain>
    </source>
</reference>
<keyword evidence="3" id="KW-1185">Reference proteome</keyword>
<name>A0ABV8UM37_9PROT</name>
<organism evidence="2 3">
    <name type="scientific">Fodinicurvata halophila</name>
    <dbReference type="NCBI Taxonomy" id="1419723"/>
    <lineage>
        <taxon>Bacteria</taxon>
        <taxon>Pseudomonadati</taxon>
        <taxon>Pseudomonadota</taxon>
        <taxon>Alphaproteobacteria</taxon>
        <taxon>Rhodospirillales</taxon>
        <taxon>Rhodovibrionaceae</taxon>
        <taxon>Fodinicurvata</taxon>
    </lineage>
</organism>
<sequence>MEEQVSGINDTGAGLATRLAALKAAEPGLRARDLARRLEVSEAELLAARIGEGVVRLGEDWHALVNALPELGRVMALTRNEHAVHEKHGTYSDIRLMKAHGLVLDPEIDLRLFFNRWSFAFAVEEEVRSGLRRSLQIFDRAGTAVHKVYTASDSDPALFWSVAERLKAADQTAAIQVREAYREKPNLPDDEIDVDALRTAWDDLKDTHDFRPLLQQHRVGRLQALRLTGPGYASRLPEGAFRRALQLAAERQVPIMIFVGSQGVIQIHGGPVTNLRETGAWFNVLDAGFNLHLHEPGIASTWQVRKPTSDGRVTSIEAYDGQGRQIVQMFGVRKPGVPEREDWRQLVADLMEEMAT</sequence>
<evidence type="ECO:0000259" key="1">
    <source>
        <dbReference type="Pfam" id="PF05171"/>
    </source>
</evidence>
<dbReference type="EMBL" id="JBHSCW010000004">
    <property type="protein sequence ID" value="MFC4351881.1"/>
    <property type="molecule type" value="Genomic_DNA"/>
</dbReference>
<gene>
    <name evidence="2" type="ORF">ACFOW6_10040</name>
</gene>
<proteinExistence type="predicted"/>
<dbReference type="CDD" id="cd16831">
    <property type="entry name" value="HemS-like_C"/>
    <property type="match status" value="1"/>
</dbReference>
<accession>A0ABV8UM37</accession>
<dbReference type="CDD" id="cd16830">
    <property type="entry name" value="HemS-like_N"/>
    <property type="match status" value="1"/>
</dbReference>
<dbReference type="SUPFAM" id="SSF144064">
    <property type="entry name" value="Heme iron utilization protein-like"/>
    <property type="match status" value="1"/>
</dbReference>